<dbReference type="InterPro" id="IPR013783">
    <property type="entry name" value="Ig-like_fold"/>
</dbReference>
<evidence type="ECO:0000259" key="1">
    <source>
        <dbReference type="PROSITE" id="PS50835"/>
    </source>
</evidence>
<keyword evidence="3" id="KW-1185">Reference proteome</keyword>
<dbReference type="OrthoDB" id="10056271at2759"/>
<feature type="non-terminal residue" evidence="2">
    <location>
        <position position="154"/>
    </location>
</feature>
<evidence type="ECO:0000313" key="2">
    <source>
        <dbReference type="EMBL" id="CAD7650184.1"/>
    </source>
</evidence>
<dbReference type="PROSITE" id="PS50835">
    <property type="entry name" value="IG_LIKE"/>
    <property type="match status" value="1"/>
</dbReference>
<dbReference type="Gene3D" id="2.60.40.10">
    <property type="entry name" value="Immunoglobulins"/>
    <property type="match status" value="1"/>
</dbReference>
<dbReference type="InterPro" id="IPR036179">
    <property type="entry name" value="Ig-like_dom_sf"/>
</dbReference>
<organism evidence="2">
    <name type="scientific">Medioppia subpectinata</name>
    <dbReference type="NCBI Taxonomy" id="1979941"/>
    <lineage>
        <taxon>Eukaryota</taxon>
        <taxon>Metazoa</taxon>
        <taxon>Ecdysozoa</taxon>
        <taxon>Arthropoda</taxon>
        <taxon>Chelicerata</taxon>
        <taxon>Arachnida</taxon>
        <taxon>Acari</taxon>
        <taxon>Acariformes</taxon>
        <taxon>Sarcoptiformes</taxon>
        <taxon>Oribatida</taxon>
        <taxon>Brachypylina</taxon>
        <taxon>Oppioidea</taxon>
        <taxon>Oppiidae</taxon>
        <taxon>Medioppia</taxon>
    </lineage>
</organism>
<feature type="domain" description="Ig-like" evidence="1">
    <location>
        <begin position="1"/>
        <end position="74"/>
    </location>
</feature>
<sequence length="154" mass="16662">CVADAIPNATIRWWFRGQDLALQTNLYQIEPNSAGESRLHVHPRAGSAQRDIFGAYRCEAFNSLGANDVIIQLEEAFRPGAIMQTLHETITPTTITFRLMAPSFDGGVSFSRFYSRSHFRSSSSAASGDEDSRAIQGGARVGAGAARVAIGQTL</sequence>
<dbReference type="Proteomes" id="UP000759131">
    <property type="component" value="Unassembled WGS sequence"/>
</dbReference>
<dbReference type="SUPFAM" id="SSF48726">
    <property type="entry name" value="Immunoglobulin"/>
    <property type="match status" value="1"/>
</dbReference>
<gene>
    <name evidence="2" type="ORF">OSB1V03_LOCUS22744</name>
</gene>
<accession>A0A7R9QLD4</accession>
<dbReference type="AlphaFoldDB" id="A0A7R9QLD4"/>
<dbReference type="EMBL" id="OC905408">
    <property type="protein sequence ID" value="CAD7650184.1"/>
    <property type="molecule type" value="Genomic_DNA"/>
</dbReference>
<reference evidence="2" key="1">
    <citation type="submission" date="2020-11" db="EMBL/GenBank/DDBJ databases">
        <authorList>
            <person name="Tran Van P."/>
        </authorList>
    </citation>
    <scope>NUCLEOTIDE SEQUENCE</scope>
</reference>
<evidence type="ECO:0000313" key="3">
    <source>
        <dbReference type="Proteomes" id="UP000759131"/>
    </source>
</evidence>
<protein>
    <recommendedName>
        <fullName evidence="1">Ig-like domain-containing protein</fullName>
    </recommendedName>
</protein>
<dbReference type="InterPro" id="IPR007110">
    <property type="entry name" value="Ig-like_dom"/>
</dbReference>
<proteinExistence type="predicted"/>
<name>A0A7R9QLD4_9ACAR</name>
<dbReference type="EMBL" id="CAJPIZ010050833">
    <property type="protein sequence ID" value="CAG2122799.1"/>
    <property type="molecule type" value="Genomic_DNA"/>
</dbReference>